<dbReference type="EMBL" id="LAZR01034098">
    <property type="protein sequence ID" value="KKL46259.1"/>
    <property type="molecule type" value="Genomic_DNA"/>
</dbReference>
<gene>
    <name evidence="1" type="ORF">LCGC14_2347320</name>
</gene>
<organism evidence="1">
    <name type="scientific">marine sediment metagenome</name>
    <dbReference type="NCBI Taxonomy" id="412755"/>
    <lineage>
        <taxon>unclassified sequences</taxon>
        <taxon>metagenomes</taxon>
        <taxon>ecological metagenomes</taxon>
    </lineage>
</organism>
<reference evidence="1" key="1">
    <citation type="journal article" date="2015" name="Nature">
        <title>Complex archaea that bridge the gap between prokaryotes and eukaryotes.</title>
        <authorList>
            <person name="Spang A."/>
            <person name="Saw J.H."/>
            <person name="Jorgensen S.L."/>
            <person name="Zaremba-Niedzwiedzka K."/>
            <person name="Martijn J."/>
            <person name="Lind A.E."/>
            <person name="van Eijk R."/>
            <person name="Schleper C."/>
            <person name="Guy L."/>
            <person name="Ettema T.J."/>
        </authorList>
    </citation>
    <scope>NUCLEOTIDE SEQUENCE</scope>
</reference>
<sequence length="147" mass="16116">MKTGDVKTWATEELHKSLSRIINAKAARRTPYYILVIVKEGYDGPIGAVGPRGKANELLGNTEKRGPEVDLSGKKVVHNKILILDQAPAIPMLGSSLWKIGNVKGKVDCVYILPLDTPMIHGFEVDGKGEESRIVHEGGKRMPLVYD</sequence>
<evidence type="ECO:0000313" key="1">
    <source>
        <dbReference type="EMBL" id="KKL46259.1"/>
    </source>
</evidence>
<comment type="caution">
    <text evidence="1">The sequence shown here is derived from an EMBL/GenBank/DDBJ whole genome shotgun (WGS) entry which is preliminary data.</text>
</comment>
<proteinExistence type="predicted"/>
<name>A0A0F9CB33_9ZZZZ</name>
<dbReference type="AlphaFoldDB" id="A0A0F9CB33"/>
<accession>A0A0F9CB33</accession>
<protein>
    <submittedName>
        <fullName evidence="1">Uncharacterized protein</fullName>
    </submittedName>
</protein>